<dbReference type="Gene3D" id="1.10.10.10">
    <property type="entry name" value="Winged helix-like DNA-binding domain superfamily/Winged helix DNA-binding domain"/>
    <property type="match status" value="1"/>
</dbReference>
<name>A0ABD2Y403_9GENT</name>
<dbReference type="Gene3D" id="3.80.10.10">
    <property type="entry name" value="Ribonuclease Inhibitor"/>
    <property type="match status" value="1"/>
</dbReference>
<dbReference type="GO" id="GO:0005524">
    <property type="term" value="F:ATP binding"/>
    <property type="evidence" value="ECO:0007669"/>
    <property type="project" value="UniProtKB-KW"/>
</dbReference>
<sequence length="1375" mass="159264">MDFVDSVRENLEDLLVSKESLVAVLKKKFGSLKEKLSFLWNFLYTLTKDLYISHDKMKSFSNYVQMITAYTACLSYLCWVDEMDEIISLEMDFKLSDLLHKIKPCSSHDIEMYFRLLKDSMEATKSESFFTENVTEFVKFLVENSLDSIKDQIDSLHKELEYLIIALLMDLPDNCRGDLFRISNDIKAAARKAGSFHVDHVAALAEHQLTVLLKEMYLLKARVILRRLDNSSKVGLMVPLKDELKPLVQVLKFLQTFSFDLPDKKQGEEALLVSDAVIVSKEVMSLIYSIQENELTKEIVIKMKLSLFLLLPKIYLINTEIDLLKLLSLKANLVSPILDQIECLHEELRFLRTYLMNTMDTEDKKLLLTHFEAVVSWSLSLISSFHYSELATESSMSLPRLLGHSKLIKAEIILVELQARQIGLMAPMKDQVKRLYQELGFLITFIFDPSLMYEEEKELILSTSEAVASEAASLIFLFNDSMMKEDMAIELSELIDKIVLLKPEIKEIYLQIPELLHSNFPMTNGLILVSSLLGDMRELLKCEPSSISSVKPRMEMLYSEFEFLKDFLLNTVEKHNDDEELKDLWTYISHVVYEAGYMIDSFVVKEDPVWHFMLWVSFAMEDINFARERVMDIHKKDKFDPRFHCVTKTSFHVPPQATSRVMDEIFVGLEDQKNIIIDRLTRGTKGLDIISIVGMPGQGKTTLAKEVYDCLSVTHIFHIRAWCRLSRVYDPQEVLLNILGDIAGFTGNFHEMAYDDLQQRLYQFLKGRRYLVVIDDFWDNKLWDKLKMSCPNDDNGSRILVTCRTSDVVCDAKPDSSVHSLRLFSDLESWNFLEKKVFHPDACPPTLQEVGMRISSYCRGLPIAVSVIGGLLASTEMKLDWWKKVEKNVTYGNFIADPYMHVLEFCYEQLPPHLKPCFLYFAAFPGGKEIPVWKLFRLWVAEGFVEKTESQILEDVAEGYLLDLINRNLVILSKRRSIGGVKACLIHDLLWDLCIAKVKEEKIMLKVQQVDEFSTTRHRPSICSTPYQFVELRSFGPRVRCLFFASNNVSSRRPYNISFISENFQLLRVLDLEGICIGYSFPTGLEILVLLRYLAVRGFVDFVPSSIAKLSKLETFILIRLKRDFDVALPDTFWSMRRLRHVHIKNSATFSLQNRELEKSSQLDNMETLSSPVLCCGEHSENILRRLPKLRKLKCIFRSLRGCLREYNEAIAFELLTHLESLNVTYLGRTRYPCKFEFPSHLRKLTLSKFCLPWREMSTIGRLHNLEVLKLLDSAFEGQDWETREGEFFKLKYLKLEDLDIVLWHAEYDSFPCLQQLVLQRCKELKKVPSSFGEIVTLQSIEMIHCNHSAERSAMEIQEEQRNMGNDELKVLINP</sequence>
<dbReference type="InterPro" id="IPR002182">
    <property type="entry name" value="NB-ARC"/>
</dbReference>
<feature type="domain" description="Disease resistance N-terminal" evidence="12">
    <location>
        <begin position="529"/>
        <end position="605"/>
    </location>
</feature>
<comment type="subcellular location">
    <subcellularLocation>
        <location evidence="2">Cytoplasm</location>
    </subcellularLocation>
</comment>
<dbReference type="CDD" id="cd14798">
    <property type="entry name" value="RX-CC_like"/>
    <property type="match status" value="1"/>
</dbReference>
<dbReference type="Gene3D" id="3.40.50.300">
    <property type="entry name" value="P-loop containing nucleotide triphosphate hydrolases"/>
    <property type="match status" value="1"/>
</dbReference>
<dbReference type="Pfam" id="PF00931">
    <property type="entry name" value="NB-ARC"/>
    <property type="match status" value="1"/>
</dbReference>
<evidence type="ECO:0000259" key="11">
    <source>
        <dbReference type="Pfam" id="PF00931"/>
    </source>
</evidence>
<protein>
    <recommendedName>
        <fullName evidence="16">Late blight resistance protein homolog R1A-3</fullName>
    </recommendedName>
</protein>
<dbReference type="EMBL" id="JBJUIK010000015">
    <property type="protein sequence ID" value="KAL3501084.1"/>
    <property type="molecule type" value="Genomic_DNA"/>
</dbReference>
<dbReference type="SUPFAM" id="SSF52058">
    <property type="entry name" value="L domain-like"/>
    <property type="match status" value="1"/>
</dbReference>
<evidence type="ECO:0000259" key="13">
    <source>
        <dbReference type="Pfam" id="PF23559"/>
    </source>
</evidence>
<keyword evidence="5" id="KW-0433">Leucine-rich repeat</keyword>
<dbReference type="InterPro" id="IPR038005">
    <property type="entry name" value="RX-like_CC"/>
</dbReference>
<dbReference type="Gene3D" id="1.20.5.4130">
    <property type="match status" value="1"/>
</dbReference>
<keyword evidence="7" id="KW-0677">Repeat</keyword>
<dbReference type="SUPFAM" id="SSF52540">
    <property type="entry name" value="P-loop containing nucleoside triphosphate hydrolases"/>
    <property type="match status" value="1"/>
</dbReference>
<keyword evidence="6" id="KW-0381">Hypersensitive response</keyword>
<evidence type="ECO:0000256" key="9">
    <source>
        <dbReference type="ARBA" id="ARBA00022821"/>
    </source>
</evidence>
<dbReference type="Proteomes" id="UP001630127">
    <property type="component" value="Unassembled WGS sequence"/>
</dbReference>
<keyword evidence="9" id="KW-0611">Plant defense</keyword>
<dbReference type="InterPro" id="IPR042197">
    <property type="entry name" value="Apaf_helical"/>
</dbReference>
<evidence type="ECO:0000259" key="12">
    <source>
        <dbReference type="Pfam" id="PF18052"/>
    </source>
</evidence>
<dbReference type="InterPro" id="IPR058922">
    <property type="entry name" value="WHD_DRP"/>
</dbReference>
<keyword evidence="15" id="KW-1185">Reference proteome</keyword>
<dbReference type="GO" id="GO:0005737">
    <property type="term" value="C:cytoplasm"/>
    <property type="evidence" value="ECO:0007669"/>
    <property type="project" value="UniProtKB-SubCell"/>
</dbReference>
<dbReference type="GO" id="GO:0009626">
    <property type="term" value="P:plant-type hypersensitive response"/>
    <property type="evidence" value="ECO:0007669"/>
    <property type="project" value="UniProtKB-KW"/>
</dbReference>
<evidence type="ECO:0000313" key="14">
    <source>
        <dbReference type="EMBL" id="KAL3501084.1"/>
    </source>
</evidence>
<evidence type="ECO:0000313" key="15">
    <source>
        <dbReference type="Proteomes" id="UP001630127"/>
    </source>
</evidence>
<comment type="function">
    <text evidence="1">Confers resistance to late blight (Phytophthora infestans) races carrying the avirulence gene Avr1. Resistance proteins guard the plant against pathogens that contain an appropriate avirulence protein via an indirect interaction with this avirulence protein. That triggers a defense system including the hypersensitive response, which restricts the pathogen growth.</text>
</comment>
<keyword evidence="10" id="KW-0067">ATP-binding</keyword>
<accession>A0ABD2Y403</accession>
<dbReference type="InterPro" id="IPR044974">
    <property type="entry name" value="Disease_R_plants"/>
</dbReference>
<dbReference type="PANTHER" id="PTHR23155">
    <property type="entry name" value="DISEASE RESISTANCE PROTEIN RP"/>
    <property type="match status" value="1"/>
</dbReference>
<dbReference type="PRINTS" id="PR00364">
    <property type="entry name" value="DISEASERSIST"/>
</dbReference>
<organism evidence="14 15">
    <name type="scientific">Cinchona calisaya</name>
    <dbReference type="NCBI Taxonomy" id="153742"/>
    <lineage>
        <taxon>Eukaryota</taxon>
        <taxon>Viridiplantae</taxon>
        <taxon>Streptophyta</taxon>
        <taxon>Embryophyta</taxon>
        <taxon>Tracheophyta</taxon>
        <taxon>Spermatophyta</taxon>
        <taxon>Magnoliopsida</taxon>
        <taxon>eudicotyledons</taxon>
        <taxon>Gunneridae</taxon>
        <taxon>Pentapetalae</taxon>
        <taxon>asterids</taxon>
        <taxon>lamiids</taxon>
        <taxon>Gentianales</taxon>
        <taxon>Rubiaceae</taxon>
        <taxon>Cinchonoideae</taxon>
        <taxon>Cinchoneae</taxon>
        <taxon>Cinchona</taxon>
    </lineage>
</organism>
<dbReference type="Pfam" id="PF18052">
    <property type="entry name" value="Rx_N"/>
    <property type="match status" value="1"/>
</dbReference>
<keyword evidence="4" id="KW-0963">Cytoplasm</keyword>
<evidence type="ECO:0000256" key="7">
    <source>
        <dbReference type="ARBA" id="ARBA00022737"/>
    </source>
</evidence>
<gene>
    <name evidence="14" type="ORF">ACH5RR_035533</name>
</gene>
<evidence type="ECO:0000256" key="4">
    <source>
        <dbReference type="ARBA" id="ARBA00022490"/>
    </source>
</evidence>
<evidence type="ECO:0000256" key="5">
    <source>
        <dbReference type="ARBA" id="ARBA00022614"/>
    </source>
</evidence>
<evidence type="ECO:0000256" key="6">
    <source>
        <dbReference type="ARBA" id="ARBA00022667"/>
    </source>
</evidence>
<keyword evidence="8" id="KW-0547">Nucleotide-binding</keyword>
<dbReference type="FunFam" id="3.40.50.300:FF:001091">
    <property type="entry name" value="Probable disease resistance protein At1g61300"/>
    <property type="match status" value="1"/>
</dbReference>
<proteinExistence type="inferred from homology"/>
<dbReference type="InterPro" id="IPR036388">
    <property type="entry name" value="WH-like_DNA-bd_sf"/>
</dbReference>
<reference evidence="14 15" key="1">
    <citation type="submission" date="2024-11" db="EMBL/GenBank/DDBJ databases">
        <title>A near-complete genome assembly of Cinchona calisaya.</title>
        <authorList>
            <person name="Lian D.C."/>
            <person name="Zhao X.W."/>
            <person name="Wei L."/>
        </authorList>
    </citation>
    <scope>NUCLEOTIDE SEQUENCE [LARGE SCALE GENOMIC DNA]</scope>
    <source>
        <tissue evidence="14">Nenye</tissue>
    </source>
</reference>
<dbReference type="Gene3D" id="1.10.8.430">
    <property type="entry name" value="Helical domain of apoptotic protease-activating factors"/>
    <property type="match status" value="1"/>
</dbReference>
<evidence type="ECO:0000256" key="2">
    <source>
        <dbReference type="ARBA" id="ARBA00004496"/>
    </source>
</evidence>
<dbReference type="InterPro" id="IPR027417">
    <property type="entry name" value="P-loop_NTPase"/>
</dbReference>
<evidence type="ECO:0000256" key="3">
    <source>
        <dbReference type="ARBA" id="ARBA00008894"/>
    </source>
</evidence>
<dbReference type="FunFam" id="1.10.10.10:FF:000322">
    <property type="entry name" value="Probable disease resistance protein At1g63360"/>
    <property type="match status" value="1"/>
</dbReference>
<feature type="domain" description="NB-ARC" evidence="11">
    <location>
        <begin position="670"/>
        <end position="841"/>
    </location>
</feature>
<dbReference type="Pfam" id="PF23559">
    <property type="entry name" value="WHD_DRP"/>
    <property type="match status" value="1"/>
</dbReference>
<evidence type="ECO:0008006" key="16">
    <source>
        <dbReference type="Google" id="ProtNLM"/>
    </source>
</evidence>
<evidence type="ECO:0000256" key="8">
    <source>
        <dbReference type="ARBA" id="ARBA00022741"/>
    </source>
</evidence>
<dbReference type="InterPro" id="IPR032675">
    <property type="entry name" value="LRR_dom_sf"/>
</dbReference>
<evidence type="ECO:0000256" key="10">
    <source>
        <dbReference type="ARBA" id="ARBA00022840"/>
    </source>
</evidence>
<comment type="similarity">
    <text evidence="3">Belongs to the disease resistance NB-LRR family.</text>
</comment>
<dbReference type="PANTHER" id="PTHR23155:SF1152">
    <property type="entry name" value="AAA+ ATPASE DOMAIN-CONTAINING PROTEIN"/>
    <property type="match status" value="1"/>
</dbReference>
<dbReference type="InterPro" id="IPR041118">
    <property type="entry name" value="Rx_N"/>
</dbReference>
<evidence type="ECO:0000256" key="1">
    <source>
        <dbReference type="ARBA" id="ARBA00002074"/>
    </source>
</evidence>
<dbReference type="GO" id="GO:0051607">
    <property type="term" value="P:defense response to virus"/>
    <property type="evidence" value="ECO:0007669"/>
    <property type="project" value="UniProtKB-ARBA"/>
</dbReference>
<feature type="domain" description="Disease resistance protein winged helix" evidence="13">
    <location>
        <begin position="924"/>
        <end position="994"/>
    </location>
</feature>
<comment type="caution">
    <text evidence="14">The sequence shown here is derived from an EMBL/GenBank/DDBJ whole genome shotgun (WGS) entry which is preliminary data.</text>
</comment>